<dbReference type="Pfam" id="PF00589">
    <property type="entry name" value="Phage_integrase"/>
    <property type="match status" value="1"/>
</dbReference>
<keyword evidence="6 9" id="KW-0238">DNA-binding</keyword>
<dbReference type="InterPro" id="IPR023009">
    <property type="entry name" value="Tyrosine_recombinase_XerC/XerD"/>
</dbReference>
<dbReference type="GO" id="GO:0051301">
    <property type="term" value="P:cell division"/>
    <property type="evidence" value="ECO:0007669"/>
    <property type="project" value="UniProtKB-KW"/>
</dbReference>
<dbReference type="GO" id="GO:0006313">
    <property type="term" value="P:DNA transposition"/>
    <property type="evidence" value="ECO:0007669"/>
    <property type="project" value="UniProtKB-UniRule"/>
</dbReference>
<dbReference type="PROSITE" id="PS51900">
    <property type="entry name" value="CB"/>
    <property type="match status" value="1"/>
</dbReference>
<feature type="domain" description="Tyr recombinase" evidence="11">
    <location>
        <begin position="616"/>
        <end position="796"/>
    </location>
</feature>
<dbReference type="PANTHER" id="PTHR30349">
    <property type="entry name" value="PHAGE INTEGRASE-RELATED"/>
    <property type="match status" value="1"/>
</dbReference>
<feature type="active site" description="O-(3'-phospho-DNA)-tyrosine intermediate" evidence="9">
    <location>
        <position position="783"/>
    </location>
</feature>
<feature type="active site" evidence="9">
    <location>
        <position position="748"/>
    </location>
</feature>
<evidence type="ECO:0000256" key="8">
    <source>
        <dbReference type="ARBA" id="ARBA00023306"/>
    </source>
</evidence>
<dbReference type="InterPro" id="IPR050090">
    <property type="entry name" value="Tyrosine_recombinase_XerCD"/>
</dbReference>
<feature type="region of interest" description="Disordered" evidence="10">
    <location>
        <begin position="153"/>
        <end position="177"/>
    </location>
</feature>
<comment type="caution">
    <text evidence="13">The sequence shown here is derived from an EMBL/GenBank/DDBJ whole genome shotgun (WGS) entry which is preliminary data.</text>
</comment>
<evidence type="ECO:0000256" key="2">
    <source>
        <dbReference type="ARBA" id="ARBA00022490"/>
    </source>
</evidence>
<reference evidence="13" key="1">
    <citation type="journal article" date="2021" name="PeerJ">
        <title>Extensive microbial diversity within the chicken gut microbiome revealed by metagenomics and culture.</title>
        <authorList>
            <person name="Gilroy R."/>
            <person name="Ravi A."/>
            <person name="Getino M."/>
            <person name="Pursley I."/>
            <person name="Horton D.L."/>
            <person name="Alikhan N.F."/>
            <person name="Baker D."/>
            <person name="Gharbi K."/>
            <person name="Hall N."/>
            <person name="Watson M."/>
            <person name="Adriaenssens E.M."/>
            <person name="Foster-Nyarko E."/>
            <person name="Jarju S."/>
            <person name="Secka A."/>
            <person name="Antonio M."/>
            <person name="Oren A."/>
            <person name="Chaudhuri R.R."/>
            <person name="La Ragione R."/>
            <person name="Hildebrand F."/>
            <person name="Pallen M.J."/>
        </authorList>
    </citation>
    <scope>NUCLEOTIDE SEQUENCE</scope>
    <source>
        <strain evidence="13">378</strain>
    </source>
</reference>
<dbReference type="Proteomes" id="UP000733611">
    <property type="component" value="Unassembled WGS sequence"/>
</dbReference>
<evidence type="ECO:0000259" key="12">
    <source>
        <dbReference type="PROSITE" id="PS51900"/>
    </source>
</evidence>
<comment type="subcellular location">
    <subcellularLocation>
        <location evidence="1 9">Cytoplasm</location>
    </subcellularLocation>
</comment>
<dbReference type="InterPro" id="IPR010998">
    <property type="entry name" value="Integrase_recombinase_N"/>
</dbReference>
<feature type="active site" evidence="9">
    <location>
        <position position="774"/>
    </location>
</feature>
<evidence type="ECO:0000256" key="3">
    <source>
        <dbReference type="ARBA" id="ARBA00022618"/>
    </source>
</evidence>
<dbReference type="GO" id="GO:0003677">
    <property type="term" value="F:DNA binding"/>
    <property type="evidence" value="ECO:0007669"/>
    <property type="project" value="UniProtKB-UniRule"/>
</dbReference>
<evidence type="ECO:0000256" key="5">
    <source>
        <dbReference type="ARBA" id="ARBA00022908"/>
    </source>
</evidence>
<dbReference type="Gene3D" id="1.10.443.10">
    <property type="entry name" value="Intergrase catalytic core"/>
    <property type="match status" value="1"/>
</dbReference>
<dbReference type="CDD" id="cd00798">
    <property type="entry name" value="INT_XerDC_C"/>
    <property type="match status" value="1"/>
</dbReference>
<keyword evidence="8 9" id="KW-0131">Cell cycle</keyword>
<feature type="active site" evidence="9">
    <location>
        <position position="680"/>
    </location>
</feature>
<dbReference type="Gene3D" id="1.10.150.130">
    <property type="match status" value="1"/>
</dbReference>
<keyword evidence="5 9" id="KW-0229">DNA integration</keyword>
<evidence type="ECO:0000256" key="4">
    <source>
        <dbReference type="ARBA" id="ARBA00022829"/>
    </source>
</evidence>
<dbReference type="SUPFAM" id="SSF56349">
    <property type="entry name" value="DNA breaking-rejoining enzymes"/>
    <property type="match status" value="1"/>
</dbReference>
<dbReference type="HAMAP" id="MF_01808">
    <property type="entry name" value="Recomb_XerC_XerD"/>
    <property type="match status" value="1"/>
</dbReference>
<keyword evidence="2 9" id="KW-0963">Cytoplasm</keyword>
<comment type="subunit">
    <text evidence="9">Forms a cyclic heterotetrameric complex composed of two molecules of XerC and two molecules of XerD.</text>
</comment>
<evidence type="ECO:0000256" key="9">
    <source>
        <dbReference type="HAMAP-Rule" id="MF_01808"/>
    </source>
</evidence>
<feature type="region of interest" description="Disordered" evidence="10">
    <location>
        <begin position="263"/>
        <end position="326"/>
    </location>
</feature>
<dbReference type="PROSITE" id="PS51898">
    <property type="entry name" value="TYR_RECOMBINASE"/>
    <property type="match status" value="1"/>
</dbReference>
<sequence length="843" mass="89750">MANNGSPQHMTGANAAQLAMQQQFQQYVQYQLQLEQQLNPQAQPPVLTNERLQFYWQQFQTIWQWQQYQAAQSAALASQGAAFATQGAACAAQIMAPFAPAVPVAATQQPVPLNTTASSMVVPAVNPLANPAYGGAPAVNPLAQSIGGSAVATGSAPVQSFQPHPQPQPHPHPQPVSAVAAPMAATVRSAQVESAPVAAPQVNTPRSLAPASPTVATSSPQPTPAPQRPGATVPATPAKAAALQSAGAATGVVANPANAVKPARPVAGKSTAAKVSNTKQPPKVATAATPSATVATASVHATTTTTTTTTSKSAASKRAAPVSDDDEAKKAYIRSHGVYFLDPDRDSEQRTFATPAEALSRTTAGFKSARERWLENFPRNDGLYKWANLFINYMRDEKNYSPHTIHAYKDVLTRVINYLEAPCEDDAQKLELQWDQLSKQQLRAIGRFLNFKPHAKTALNRALGATGAGAAVAAGELEANTTSGSAFTSDVDNVLVDSAVDVTAKLLADSATAIALAPEASADEQRQARLEQLLAGGNAAAQAFAPAKDKAIGAGAVNDAVSQGNADKDGLERYSSATIAHSITILSAFYSFLVHRRLMTVNPMKGVVKAPRVKNRLPKVLSVEEVEDLAAGNNTYSFKEVRDRAMIEFLYATGLRVSELISLNLGDVDFDMEEVRVIGKGNKERIVPVGGQALQCLREYLAIRGTVKPVDNAIFLNRFGRRLTERTVQLDLKQRAQAQEISGDVTPHKLRHAFATALVSNGADLRLVQEMLGHSRITTTQIYTHVDIKRLQQVVAKAHPRAAPVQSAQEKEQMFSDIDESTEMLALALDPHGDDSTADGQQS</sequence>
<dbReference type="Pfam" id="PF02899">
    <property type="entry name" value="Phage_int_SAM_1"/>
    <property type="match status" value="1"/>
</dbReference>
<dbReference type="PANTHER" id="PTHR30349:SF81">
    <property type="entry name" value="TYROSINE RECOMBINASE XERC"/>
    <property type="match status" value="1"/>
</dbReference>
<feature type="compositionally biased region" description="Pro residues" evidence="10">
    <location>
        <begin position="164"/>
        <end position="174"/>
    </location>
</feature>
<dbReference type="GO" id="GO:0005737">
    <property type="term" value="C:cytoplasm"/>
    <property type="evidence" value="ECO:0007669"/>
    <property type="project" value="UniProtKB-SubCell"/>
</dbReference>
<evidence type="ECO:0000313" key="14">
    <source>
        <dbReference type="Proteomes" id="UP000733611"/>
    </source>
</evidence>
<feature type="compositionally biased region" description="Low complexity" evidence="10">
    <location>
        <begin position="281"/>
        <end position="322"/>
    </location>
</feature>
<dbReference type="InterPro" id="IPR002104">
    <property type="entry name" value="Integrase_catalytic"/>
</dbReference>
<dbReference type="EMBL" id="JAHLFE010000077">
    <property type="protein sequence ID" value="MBU3844033.1"/>
    <property type="molecule type" value="Genomic_DNA"/>
</dbReference>
<dbReference type="InterPro" id="IPR011010">
    <property type="entry name" value="DNA_brk_join_enz"/>
</dbReference>
<evidence type="ECO:0000256" key="10">
    <source>
        <dbReference type="SAM" id="MobiDB-lite"/>
    </source>
</evidence>
<evidence type="ECO:0000259" key="11">
    <source>
        <dbReference type="PROSITE" id="PS51898"/>
    </source>
</evidence>
<keyword evidence="4 9" id="KW-0159">Chromosome partition</keyword>
<feature type="region of interest" description="Disordered" evidence="10">
    <location>
        <begin position="191"/>
        <end position="239"/>
    </location>
</feature>
<dbReference type="InterPro" id="IPR013762">
    <property type="entry name" value="Integrase-like_cat_sf"/>
</dbReference>
<evidence type="ECO:0000256" key="7">
    <source>
        <dbReference type="ARBA" id="ARBA00023172"/>
    </source>
</evidence>
<name>A0A948WYQ6_9GAMM</name>
<dbReference type="InterPro" id="IPR004107">
    <property type="entry name" value="Integrase_SAM-like_N"/>
</dbReference>
<accession>A0A948WYQ6</accession>
<keyword evidence="3 9" id="KW-0132">Cell division</keyword>
<evidence type="ECO:0000313" key="13">
    <source>
        <dbReference type="EMBL" id="MBU3844033.1"/>
    </source>
</evidence>
<comment type="function">
    <text evidence="9">Site-specific tyrosine recombinase, which acts by catalyzing the cutting and rejoining of the recombining DNA molecules. The XerC-XerD complex is essential to convert dimers of the bacterial chromosome into monomers to permit their segregation at cell division. It also contributes to the segregational stability of plasmids.</text>
</comment>
<gene>
    <name evidence="9" type="primary">xerC</name>
    <name evidence="13" type="ORF">H9847_04065</name>
</gene>
<keyword evidence="7 9" id="KW-0233">DNA recombination</keyword>
<proteinExistence type="inferred from homology"/>
<dbReference type="InterPro" id="IPR044068">
    <property type="entry name" value="CB"/>
</dbReference>
<feature type="active site" evidence="9">
    <location>
        <position position="656"/>
    </location>
</feature>
<dbReference type="AlphaFoldDB" id="A0A948WYQ6"/>
<feature type="domain" description="Core-binding (CB)" evidence="12">
    <location>
        <begin position="381"/>
        <end position="474"/>
    </location>
</feature>
<evidence type="ECO:0000256" key="6">
    <source>
        <dbReference type="ARBA" id="ARBA00023125"/>
    </source>
</evidence>
<dbReference type="GO" id="GO:0009037">
    <property type="term" value="F:tyrosine-based site-specific recombinase activity"/>
    <property type="evidence" value="ECO:0007669"/>
    <property type="project" value="UniProtKB-UniRule"/>
</dbReference>
<organism evidence="13 14">
    <name type="scientific">Candidatus Anaerobiospirillum pullicola</name>
    <dbReference type="NCBI Taxonomy" id="2838451"/>
    <lineage>
        <taxon>Bacteria</taxon>
        <taxon>Pseudomonadati</taxon>
        <taxon>Pseudomonadota</taxon>
        <taxon>Gammaproteobacteria</taxon>
        <taxon>Aeromonadales</taxon>
        <taxon>Succinivibrionaceae</taxon>
        <taxon>Anaerobiospirillum</taxon>
    </lineage>
</organism>
<evidence type="ECO:0000256" key="1">
    <source>
        <dbReference type="ARBA" id="ARBA00004496"/>
    </source>
</evidence>
<comment type="similarity">
    <text evidence="9">Belongs to the 'phage' integrase family. XerC subfamily.</text>
</comment>
<dbReference type="GO" id="GO:0007059">
    <property type="term" value="P:chromosome segregation"/>
    <property type="evidence" value="ECO:0007669"/>
    <property type="project" value="UniProtKB-UniRule"/>
</dbReference>
<feature type="active site" evidence="9">
    <location>
        <position position="751"/>
    </location>
</feature>
<reference evidence="13" key="2">
    <citation type="submission" date="2021-04" db="EMBL/GenBank/DDBJ databases">
        <authorList>
            <person name="Gilroy R."/>
        </authorList>
    </citation>
    <scope>NUCLEOTIDE SEQUENCE</scope>
    <source>
        <strain evidence="13">378</strain>
    </source>
</reference>
<protein>
    <recommendedName>
        <fullName evidence="9">Tyrosine recombinase XerC</fullName>
    </recommendedName>
</protein>